<feature type="region of interest" description="Disordered" evidence="1">
    <location>
        <begin position="1"/>
        <end position="25"/>
    </location>
</feature>
<gene>
    <name evidence="2" type="ORF">MRATA1EN1_LOCUS4767</name>
</gene>
<name>A0ABN8Y2H0_RANTA</name>
<proteinExistence type="predicted"/>
<accession>A0ABN8Y2H0</accession>
<dbReference type="Proteomes" id="UP001176941">
    <property type="component" value="Chromosome 13"/>
</dbReference>
<evidence type="ECO:0000256" key="1">
    <source>
        <dbReference type="SAM" id="MobiDB-lite"/>
    </source>
</evidence>
<reference evidence="2" key="1">
    <citation type="submission" date="2023-04" db="EMBL/GenBank/DDBJ databases">
        <authorList>
            <consortium name="ELIXIR-Norway"/>
        </authorList>
    </citation>
    <scope>NUCLEOTIDE SEQUENCE [LARGE SCALE GENOMIC DNA]</scope>
</reference>
<sequence length="139" mass="16223">MKNRPKHRVQSPLERRPSPISMDRPEMESRPYEFLLHGKPSQYTVPLRKWQPTPAILPGKFHGWRSLVGYSLWGCKETDTTEQLHFFTLTPFWGSFQPFSKQTAQGKLLGFHIEELTTPTPLTLVLVKLLHKPLPWLFC</sequence>
<evidence type="ECO:0000313" key="3">
    <source>
        <dbReference type="Proteomes" id="UP001176941"/>
    </source>
</evidence>
<evidence type="ECO:0000313" key="2">
    <source>
        <dbReference type="EMBL" id="CAI9155805.1"/>
    </source>
</evidence>
<feature type="compositionally biased region" description="Basic and acidic residues" evidence="1">
    <location>
        <begin position="13"/>
        <end position="25"/>
    </location>
</feature>
<organism evidence="2 3">
    <name type="scientific">Rangifer tarandus platyrhynchus</name>
    <name type="common">Svalbard reindeer</name>
    <dbReference type="NCBI Taxonomy" id="3082113"/>
    <lineage>
        <taxon>Eukaryota</taxon>
        <taxon>Metazoa</taxon>
        <taxon>Chordata</taxon>
        <taxon>Craniata</taxon>
        <taxon>Vertebrata</taxon>
        <taxon>Euteleostomi</taxon>
        <taxon>Mammalia</taxon>
        <taxon>Eutheria</taxon>
        <taxon>Laurasiatheria</taxon>
        <taxon>Artiodactyla</taxon>
        <taxon>Ruminantia</taxon>
        <taxon>Pecora</taxon>
        <taxon>Cervidae</taxon>
        <taxon>Odocoileinae</taxon>
        <taxon>Rangifer</taxon>
    </lineage>
</organism>
<protein>
    <submittedName>
        <fullName evidence="2">Uncharacterized protein</fullName>
    </submittedName>
</protein>
<dbReference type="EMBL" id="OX459949">
    <property type="protein sequence ID" value="CAI9155805.1"/>
    <property type="molecule type" value="Genomic_DNA"/>
</dbReference>
<keyword evidence="3" id="KW-1185">Reference proteome</keyword>